<accession>A0A1I1RNB2</accession>
<evidence type="ECO:0000256" key="1">
    <source>
        <dbReference type="ARBA" id="ARBA00022679"/>
    </source>
</evidence>
<dbReference type="PROSITE" id="PS51186">
    <property type="entry name" value="GNAT"/>
    <property type="match status" value="1"/>
</dbReference>
<dbReference type="GO" id="GO:0016747">
    <property type="term" value="F:acyltransferase activity, transferring groups other than amino-acyl groups"/>
    <property type="evidence" value="ECO:0007669"/>
    <property type="project" value="InterPro"/>
</dbReference>
<dbReference type="RefSeq" id="WP_093840612.1">
    <property type="nucleotide sequence ID" value="NZ_FOLM01000013.1"/>
</dbReference>
<evidence type="ECO:0000256" key="2">
    <source>
        <dbReference type="ARBA" id="ARBA00023315"/>
    </source>
</evidence>
<dbReference type="OrthoDB" id="9802340at2"/>
<evidence type="ECO:0000259" key="3">
    <source>
        <dbReference type="PROSITE" id="PS51186"/>
    </source>
</evidence>
<dbReference type="PANTHER" id="PTHR43877">
    <property type="entry name" value="AMINOALKYLPHOSPHONATE N-ACETYLTRANSFERASE-RELATED-RELATED"/>
    <property type="match status" value="1"/>
</dbReference>
<keyword evidence="2" id="KW-0012">Acyltransferase</keyword>
<keyword evidence="5" id="KW-1185">Reference proteome</keyword>
<dbReference type="InterPro" id="IPR050832">
    <property type="entry name" value="Bact_Acetyltransf"/>
</dbReference>
<name>A0A1I1RNB2_9ACTN</name>
<evidence type="ECO:0000313" key="5">
    <source>
        <dbReference type="Proteomes" id="UP000199207"/>
    </source>
</evidence>
<keyword evidence="4" id="KW-0689">Ribosomal protein</keyword>
<dbReference type="STRING" id="910347.SAMN05421773_113177"/>
<dbReference type="Gene3D" id="3.40.630.30">
    <property type="match status" value="1"/>
</dbReference>
<keyword evidence="4" id="KW-0687">Ribonucleoprotein</keyword>
<dbReference type="InterPro" id="IPR016181">
    <property type="entry name" value="Acyl_CoA_acyltransferase"/>
</dbReference>
<organism evidence="4 5">
    <name type="scientific">Streptomyces aidingensis</name>
    <dbReference type="NCBI Taxonomy" id="910347"/>
    <lineage>
        <taxon>Bacteria</taxon>
        <taxon>Bacillati</taxon>
        <taxon>Actinomycetota</taxon>
        <taxon>Actinomycetes</taxon>
        <taxon>Kitasatosporales</taxon>
        <taxon>Streptomycetaceae</taxon>
        <taxon>Streptomyces</taxon>
    </lineage>
</organism>
<dbReference type="Proteomes" id="UP000199207">
    <property type="component" value="Unassembled WGS sequence"/>
</dbReference>
<protein>
    <submittedName>
        <fullName evidence="4">Ribosomal protein S18 acetylase RimI</fullName>
    </submittedName>
</protein>
<keyword evidence="1" id="KW-0808">Transferase</keyword>
<evidence type="ECO:0000313" key="4">
    <source>
        <dbReference type="EMBL" id="SFD35497.1"/>
    </source>
</evidence>
<dbReference type="AlphaFoldDB" id="A0A1I1RNB2"/>
<sequence>MLTLRPTSPDDLPLLAALEMGPDTAVWLSETGVEWHRRALDDPDQEHLTAEEDGTPAGFCVLAGLRDGGGAVEVRRLVLRPALRGEGRGRELLRASVARAYREHRAQRVWLDVKPHNLRARTLYESEDFEHTETVPGAMVETDGSPCDLLIMTHRRP</sequence>
<dbReference type="Pfam" id="PF00583">
    <property type="entry name" value="Acetyltransf_1"/>
    <property type="match status" value="1"/>
</dbReference>
<dbReference type="EMBL" id="FOLM01000013">
    <property type="protein sequence ID" value="SFD35497.1"/>
    <property type="molecule type" value="Genomic_DNA"/>
</dbReference>
<dbReference type="CDD" id="cd04301">
    <property type="entry name" value="NAT_SF"/>
    <property type="match status" value="1"/>
</dbReference>
<dbReference type="PANTHER" id="PTHR43877:SF2">
    <property type="entry name" value="AMINOALKYLPHOSPHONATE N-ACETYLTRANSFERASE-RELATED"/>
    <property type="match status" value="1"/>
</dbReference>
<reference evidence="4 5" key="1">
    <citation type="submission" date="2016-10" db="EMBL/GenBank/DDBJ databases">
        <authorList>
            <person name="de Groot N.N."/>
        </authorList>
    </citation>
    <scope>NUCLEOTIDE SEQUENCE [LARGE SCALE GENOMIC DNA]</scope>
    <source>
        <strain evidence="4 5">CGMCC 4.5739</strain>
    </source>
</reference>
<dbReference type="SUPFAM" id="SSF55729">
    <property type="entry name" value="Acyl-CoA N-acyltransferases (Nat)"/>
    <property type="match status" value="1"/>
</dbReference>
<feature type="domain" description="N-acetyltransferase" evidence="3">
    <location>
        <begin position="2"/>
        <end position="157"/>
    </location>
</feature>
<dbReference type="InterPro" id="IPR000182">
    <property type="entry name" value="GNAT_dom"/>
</dbReference>
<proteinExistence type="predicted"/>
<gene>
    <name evidence="4" type="ORF">SAMN05421773_113177</name>
</gene>
<dbReference type="GO" id="GO:0005840">
    <property type="term" value="C:ribosome"/>
    <property type="evidence" value="ECO:0007669"/>
    <property type="project" value="UniProtKB-KW"/>
</dbReference>